<evidence type="ECO:0000256" key="1">
    <source>
        <dbReference type="PROSITE-ProRule" id="PRU00325"/>
    </source>
</evidence>
<sequence>MDVVIKTGFETILHDIVFQPETVPKGKALVAANHVHNVEEHRKNGVSYLIQAQVIRQASVTSTPYSTQLNIDADRKIINVSCTCVYNKSGKCKHISALIYYVNNTDSLSKTDCEQQWGKPTTRQLVQEKYSKGRYFWEMFPPKEKLAVSDRQMELDISALTDPSPLKTLLLESKKNKNDKEIKNLMDSMLKQVDVILQKEECTKYLNIIFAFCEKKEVYAKNQIVTKDAYDYYQENIAMSRKNIIKLCSDTIDQANNEKWFDARSLRVSASKNVHEIKVRKTKTVESLVSQMLFPKTVKTAALSYGKENEVNAAKKYEKVYGVKVTKIGVLVSEKQPWLCASLDGIVIENGNIVKAVEFKCPSSCEKIPVVDFNQKKCNVNYLKFNEENVILKESAIYYTQCQVQLYVTGLNECDLFIYSPVQNGCVCIPVQRNDKFLKKVIEKCEDFYFKDYLPELYKKNKKHEVLCKAKLKAKGAVFTGLDITNINRN</sequence>
<keyword evidence="1" id="KW-0862">Zinc</keyword>
<dbReference type="PANTHER" id="PTHR46609">
    <property type="entry name" value="EXONUCLEASE, PHAGE-TYPE/RECB, C-TERMINAL DOMAIN-CONTAINING PROTEIN"/>
    <property type="match status" value="1"/>
</dbReference>
<dbReference type="Proteomes" id="UP000215335">
    <property type="component" value="Unassembled WGS sequence"/>
</dbReference>
<dbReference type="InterPro" id="IPR011335">
    <property type="entry name" value="Restrct_endonuc-II-like"/>
</dbReference>
<accession>A0A232ED30</accession>
<dbReference type="SUPFAM" id="SSF52980">
    <property type="entry name" value="Restriction endonuclease-like"/>
    <property type="match status" value="1"/>
</dbReference>
<comment type="caution">
    <text evidence="3">The sequence shown here is derived from an EMBL/GenBank/DDBJ whole genome shotgun (WGS) entry which is preliminary data.</text>
</comment>
<reference evidence="3 4" key="1">
    <citation type="journal article" date="2017" name="Curr. Biol.">
        <title>The Evolution of Venom by Co-option of Single-Copy Genes.</title>
        <authorList>
            <person name="Martinson E.O."/>
            <person name="Mrinalini"/>
            <person name="Kelkar Y.D."/>
            <person name="Chang C.H."/>
            <person name="Werren J.H."/>
        </authorList>
    </citation>
    <scope>NUCLEOTIDE SEQUENCE [LARGE SCALE GENOMIC DNA]</scope>
    <source>
        <strain evidence="3 4">Alberta</strain>
        <tissue evidence="3">Whole body</tissue>
    </source>
</reference>
<dbReference type="CDD" id="cd22343">
    <property type="entry name" value="PDDEXK_lambda_exonuclease-like"/>
    <property type="match status" value="1"/>
</dbReference>
<gene>
    <name evidence="3" type="ORF">TSAR_010168</name>
</gene>
<dbReference type="GO" id="GO:0008270">
    <property type="term" value="F:zinc ion binding"/>
    <property type="evidence" value="ECO:0007669"/>
    <property type="project" value="UniProtKB-KW"/>
</dbReference>
<keyword evidence="1" id="KW-0479">Metal-binding</keyword>
<keyword evidence="1" id="KW-0863">Zinc-finger</keyword>
<dbReference type="GO" id="GO:0006281">
    <property type="term" value="P:DNA repair"/>
    <property type="evidence" value="ECO:0007669"/>
    <property type="project" value="UniProtKB-ARBA"/>
</dbReference>
<dbReference type="OrthoDB" id="6622541at2759"/>
<dbReference type="PANTHER" id="PTHR46609:SF8">
    <property type="entry name" value="YQAJ VIRAL RECOMBINASE DOMAIN-CONTAINING PROTEIN"/>
    <property type="match status" value="1"/>
</dbReference>
<dbReference type="PROSITE" id="PS50966">
    <property type="entry name" value="ZF_SWIM"/>
    <property type="match status" value="1"/>
</dbReference>
<dbReference type="InterPro" id="IPR007527">
    <property type="entry name" value="Znf_SWIM"/>
</dbReference>
<dbReference type="Pfam" id="PF09588">
    <property type="entry name" value="YqaJ"/>
    <property type="match status" value="1"/>
</dbReference>
<name>A0A232ED30_9HYME</name>
<dbReference type="InterPro" id="IPR011604">
    <property type="entry name" value="PDDEXK-like_dom_sf"/>
</dbReference>
<evidence type="ECO:0000259" key="2">
    <source>
        <dbReference type="PROSITE" id="PS50966"/>
    </source>
</evidence>
<keyword evidence="4" id="KW-1185">Reference proteome</keyword>
<dbReference type="STRING" id="543379.A0A232ED30"/>
<dbReference type="AlphaFoldDB" id="A0A232ED30"/>
<feature type="domain" description="SWIM-type" evidence="2">
    <location>
        <begin position="67"/>
        <end position="103"/>
    </location>
</feature>
<proteinExistence type="predicted"/>
<protein>
    <recommendedName>
        <fullName evidence="2">SWIM-type domain-containing protein</fullName>
    </recommendedName>
</protein>
<dbReference type="InterPro" id="IPR019080">
    <property type="entry name" value="YqaJ_viral_recombinase"/>
</dbReference>
<evidence type="ECO:0000313" key="4">
    <source>
        <dbReference type="Proteomes" id="UP000215335"/>
    </source>
</evidence>
<dbReference type="InterPro" id="IPR051703">
    <property type="entry name" value="NF-kappa-B_Signaling_Reg"/>
</dbReference>
<organism evidence="3 4">
    <name type="scientific">Trichomalopsis sarcophagae</name>
    <dbReference type="NCBI Taxonomy" id="543379"/>
    <lineage>
        <taxon>Eukaryota</taxon>
        <taxon>Metazoa</taxon>
        <taxon>Ecdysozoa</taxon>
        <taxon>Arthropoda</taxon>
        <taxon>Hexapoda</taxon>
        <taxon>Insecta</taxon>
        <taxon>Pterygota</taxon>
        <taxon>Neoptera</taxon>
        <taxon>Endopterygota</taxon>
        <taxon>Hymenoptera</taxon>
        <taxon>Apocrita</taxon>
        <taxon>Proctotrupomorpha</taxon>
        <taxon>Chalcidoidea</taxon>
        <taxon>Pteromalidae</taxon>
        <taxon>Pteromalinae</taxon>
        <taxon>Trichomalopsis</taxon>
    </lineage>
</organism>
<dbReference type="EMBL" id="NNAY01008964">
    <property type="protein sequence ID" value="OXU16251.1"/>
    <property type="molecule type" value="Genomic_DNA"/>
</dbReference>
<dbReference type="Gene3D" id="3.90.320.10">
    <property type="match status" value="1"/>
</dbReference>
<evidence type="ECO:0000313" key="3">
    <source>
        <dbReference type="EMBL" id="OXU16251.1"/>
    </source>
</evidence>